<keyword evidence="7 11" id="KW-0798">TonB box</keyword>
<dbReference type="Proteomes" id="UP001055429">
    <property type="component" value="Chromosome"/>
</dbReference>
<reference evidence="15" key="1">
    <citation type="submission" date="2022-05" db="EMBL/GenBank/DDBJ databases">
        <title>Brevundimonas albigilva TT17 genome sequence.</title>
        <authorList>
            <person name="Lee K."/>
            <person name="Son H."/>
        </authorList>
    </citation>
    <scope>NUCLEOTIDE SEQUENCE</scope>
    <source>
        <strain evidence="15">TT17</strain>
    </source>
</reference>
<evidence type="ECO:0000256" key="8">
    <source>
        <dbReference type="ARBA" id="ARBA00023136"/>
    </source>
</evidence>
<comment type="subcellular location">
    <subcellularLocation>
        <location evidence="1 10">Cell outer membrane</location>
        <topology evidence="1 10">Multi-pass membrane protein</topology>
    </subcellularLocation>
</comment>
<accession>A0ABY4SME1</accession>
<name>A0ABY4SME1_9CAUL</name>
<feature type="chain" id="PRO_5045936025" evidence="12">
    <location>
        <begin position="29"/>
        <end position="672"/>
    </location>
</feature>
<dbReference type="CDD" id="cd01347">
    <property type="entry name" value="ligand_gated_channel"/>
    <property type="match status" value="1"/>
</dbReference>
<dbReference type="PANTHER" id="PTHR30069:SF53">
    <property type="entry name" value="COLICIN I RECEPTOR-RELATED"/>
    <property type="match status" value="1"/>
</dbReference>
<evidence type="ECO:0000256" key="3">
    <source>
        <dbReference type="ARBA" id="ARBA00022452"/>
    </source>
</evidence>
<keyword evidence="6" id="KW-0406">Ion transport</keyword>
<evidence type="ECO:0000256" key="5">
    <source>
        <dbReference type="ARBA" id="ARBA00022729"/>
    </source>
</evidence>
<feature type="domain" description="TonB-dependent receptor plug" evidence="14">
    <location>
        <begin position="58"/>
        <end position="168"/>
    </location>
</feature>
<dbReference type="InterPro" id="IPR039426">
    <property type="entry name" value="TonB-dep_rcpt-like"/>
</dbReference>
<keyword evidence="3 10" id="KW-1134">Transmembrane beta strand</keyword>
<sequence length="672" mass="72904">MPVFTTRPRVLSAVLLATTALCASGARAQNTVQNTVQATAPSELEEVVVTAAGREQQVKDAPASISVITRETLERSPYTQITDVLLDVPGVTVTPGEGNSRDISIRGLGSAYTLILVDGKRLNSRESRTNGGNIAESGLLPPVEMIERIEVVRGPMSSLYGSDAMGGVINVITRRIGDEWTGSVRVNGTAQTDGDYGDYYDASVYASGPLIADTLGLQLSASMNRRAEDDILTASPERKDDSLSAKLGWSLNPNHDLLFEAAYYDQESIQTAGRTTEITEDAPEGTKSIQSQERFVYSINHSGVWGRSTSQSFVQFEDATRKETDVNIKNTVAQTAWIVPIGAHILNIGAYYNFADLYAPSGNGLTVDGNVRDAADRTQWALFAEDEWSLTSRFALTAGVRLDDHDLYGSQVSPRLYGVWKPTDGLIVKGGVSTGFRAPDIRQTLADWGQNSRGGTIYGNPDLEAETSLTYEGSVIYTVSPRVEIGLTAYQTDFKDKILRVTCLEAQAWCVDEPLSSIGRPPTTYVNIDDARIQGLEATLDARLTDSMTLKATGTLTDSEQLTGAQAGASLNQTPESQGSVALTFRPRHARVSGFIRAIYYGQELQSTVQPSGSNILAPAYTTVDVGGSYRLDDKVTLRAGIQNLFNHEMNYEEYGYVNDKARVWAGLTARF</sequence>
<keyword evidence="2 10" id="KW-0813">Transport</keyword>
<evidence type="ECO:0000256" key="9">
    <source>
        <dbReference type="ARBA" id="ARBA00023237"/>
    </source>
</evidence>
<dbReference type="SUPFAM" id="SSF56935">
    <property type="entry name" value="Porins"/>
    <property type="match status" value="1"/>
</dbReference>
<dbReference type="RefSeq" id="WP_250202236.1">
    <property type="nucleotide sequence ID" value="NZ_CP097649.1"/>
</dbReference>
<dbReference type="InterPro" id="IPR000531">
    <property type="entry name" value="Beta-barrel_TonB"/>
</dbReference>
<organism evidence="15 16">
    <name type="scientific">Brevundimonas albigilva</name>
    <dbReference type="NCBI Taxonomy" id="1312364"/>
    <lineage>
        <taxon>Bacteria</taxon>
        <taxon>Pseudomonadati</taxon>
        <taxon>Pseudomonadota</taxon>
        <taxon>Alphaproteobacteria</taxon>
        <taxon>Caulobacterales</taxon>
        <taxon>Caulobacteraceae</taxon>
        <taxon>Brevundimonas</taxon>
    </lineage>
</organism>
<evidence type="ECO:0000256" key="1">
    <source>
        <dbReference type="ARBA" id="ARBA00004571"/>
    </source>
</evidence>
<evidence type="ECO:0000313" key="16">
    <source>
        <dbReference type="Proteomes" id="UP001055429"/>
    </source>
</evidence>
<evidence type="ECO:0000259" key="14">
    <source>
        <dbReference type="Pfam" id="PF07715"/>
    </source>
</evidence>
<evidence type="ECO:0000256" key="2">
    <source>
        <dbReference type="ARBA" id="ARBA00022448"/>
    </source>
</evidence>
<dbReference type="PROSITE" id="PS52016">
    <property type="entry name" value="TONB_DEPENDENT_REC_3"/>
    <property type="match status" value="1"/>
</dbReference>
<dbReference type="EMBL" id="CP097649">
    <property type="protein sequence ID" value="URI15998.1"/>
    <property type="molecule type" value="Genomic_DNA"/>
</dbReference>
<keyword evidence="9 10" id="KW-0998">Cell outer membrane</keyword>
<keyword evidence="4 10" id="KW-0812">Transmembrane</keyword>
<evidence type="ECO:0000256" key="7">
    <source>
        <dbReference type="ARBA" id="ARBA00023077"/>
    </source>
</evidence>
<feature type="signal peptide" evidence="12">
    <location>
        <begin position="1"/>
        <end position="28"/>
    </location>
</feature>
<dbReference type="InterPro" id="IPR012910">
    <property type="entry name" value="Plug_dom"/>
</dbReference>
<evidence type="ECO:0000256" key="11">
    <source>
        <dbReference type="RuleBase" id="RU003357"/>
    </source>
</evidence>
<evidence type="ECO:0000256" key="4">
    <source>
        <dbReference type="ARBA" id="ARBA00022692"/>
    </source>
</evidence>
<dbReference type="InterPro" id="IPR036942">
    <property type="entry name" value="Beta-barrel_TonB_sf"/>
</dbReference>
<keyword evidence="15" id="KW-0675">Receptor</keyword>
<evidence type="ECO:0000256" key="10">
    <source>
        <dbReference type="PROSITE-ProRule" id="PRU01360"/>
    </source>
</evidence>
<protein>
    <submittedName>
        <fullName evidence="15">TonB-dependent receptor</fullName>
    </submittedName>
</protein>
<comment type="similarity">
    <text evidence="10 11">Belongs to the TonB-dependent receptor family.</text>
</comment>
<dbReference type="Pfam" id="PF07715">
    <property type="entry name" value="Plug"/>
    <property type="match status" value="1"/>
</dbReference>
<evidence type="ECO:0000313" key="15">
    <source>
        <dbReference type="EMBL" id="URI15998.1"/>
    </source>
</evidence>
<gene>
    <name evidence="15" type="ORF">M8231_03160</name>
</gene>
<keyword evidence="16" id="KW-1185">Reference proteome</keyword>
<evidence type="ECO:0000259" key="13">
    <source>
        <dbReference type="Pfam" id="PF00593"/>
    </source>
</evidence>
<keyword evidence="8 10" id="KW-0472">Membrane</keyword>
<dbReference type="PANTHER" id="PTHR30069">
    <property type="entry name" value="TONB-DEPENDENT OUTER MEMBRANE RECEPTOR"/>
    <property type="match status" value="1"/>
</dbReference>
<dbReference type="Pfam" id="PF00593">
    <property type="entry name" value="TonB_dep_Rec_b-barrel"/>
    <property type="match status" value="1"/>
</dbReference>
<proteinExistence type="inferred from homology"/>
<feature type="domain" description="TonB-dependent receptor-like beta-barrel" evidence="13">
    <location>
        <begin position="188"/>
        <end position="645"/>
    </location>
</feature>
<dbReference type="InterPro" id="IPR037066">
    <property type="entry name" value="Plug_dom_sf"/>
</dbReference>
<dbReference type="Gene3D" id="2.170.130.10">
    <property type="entry name" value="TonB-dependent receptor, plug domain"/>
    <property type="match status" value="1"/>
</dbReference>
<evidence type="ECO:0000256" key="6">
    <source>
        <dbReference type="ARBA" id="ARBA00023065"/>
    </source>
</evidence>
<dbReference type="Gene3D" id="2.40.170.20">
    <property type="entry name" value="TonB-dependent receptor, beta-barrel domain"/>
    <property type="match status" value="1"/>
</dbReference>
<evidence type="ECO:0000256" key="12">
    <source>
        <dbReference type="SAM" id="SignalP"/>
    </source>
</evidence>
<keyword evidence="5 12" id="KW-0732">Signal</keyword>